<dbReference type="Pfam" id="PF00535">
    <property type="entry name" value="Glycos_transf_2"/>
    <property type="match status" value="1"/>
</dbReference>
<dbReference type="EMBL" id="CP055263">
    <property type="protein sequence ID" value="QNF28463.1"/>
    <property type="molecule type" value="Genomic_DNA"/>
</dbReference>
<dbReference type="PANTHER" id="PTHR11675">
    <property type="entry name" value="N-ACETYLGALACTOSAMINYLTRANSFERASE"/>
    <property type="match status" value="1"/>
</dbReference>
<proteinExistence type="predicted"/>
<keyword evidence="4" id="KW-1185">Reference proteome</keyword>
<dbReference type="Gene3D" id="3.90.550.10">
    <property type="entry name" value="Spore Coat Polysaccharide Biosynthesis Protein SpsA, Chain A"/>
    <property type="match status" value="1"/>
</dbReference>
<name>A0ABX6S5C9_9BACI</name>
<evidence type="ECO:0000259" key="2">
    <source>
        <dbReference type="Pfam" id="PF00535"/>
    </source>
</evidence>
<dbReference type="InterPro" id="IPR029044">
    <property type="entry name" value="Nucleotide-diphossugar_trans"/>
</dbReference>
<dbReference type="PANTHER" id="PTHR11675:SF126">
    <property type="entry name" value="RICIN B LECTIN DOMAIN-CONTAINING PROTEIN"/>
    <property type="match status" value="1"/>
</dbReference>
<protein>
    <submittedName>
        <fullName evidence="3">Glycosyltransferase</fullName>
    </submittedName>
</protein>
<feature type="domain" description="Glycosyltransferase 2-like" evidence="2">
    <location>
        <begin position="8"/>
        <end position="172"/>
    </location>
</feature>
<dbReference type="RefSeq" id="WP_185652910.1">
    <property type="nucleotide sequence ID" value="NZ_CP055263.1"/>
</dbReference>
<evidence type="ECO:0000313" key="4">
    <source>
        <dbReference type="Proteomes" id="UP000515490"/>
    </source>
</evidence>
<evidence type="ECO:0000313" key="3">
    <source>
        <dbReference type="EMBL" id="QNF28463.1"/>
    </source>
</evidence>
<reference evidence="3 4" key="1">
    <citation type="submission" date="2020-06" db="EMBL/GenBank/DDBJ databases">
        <title>Metabacillus dokdonensis sp. nov., isolated from the rhizosphere of Elymus tsukushiensis, a plant native to the Dokdo Islands, Republic of Korea.</title>
        <authorList>
            <person name="Lee S.Y."/>
            <person name="Hwang Y.J."/>
            <person name="Son J.S."/>
            <person name="Ghim S.Y."/>
        </authorList>
    </citation>
    <scope>NUCLEOTIDE SEQUENCE [LARGE SCALE GENOMIC DNA]</scope>
    <source>
        <strain evidence="3 4">KUDC1714</strain>
    </source>
</reference>
<evidence type="ECO:0000256" key="1">
    <source>
        <dbReference type="ARBA" id="ARBA00023157"/>
    </source>
</evidence>
<accession>A0ABX6S5C9</accession>
<dbReference type="Proteomes" id="UP000515490">
    <property type="component" value="Chromosome"/>
</dbReference>
<gene>
    <name evidence="3" type="ORF">HUW50_13850</name>
</gene>
<sequence length="292" mass="33494">MKSQPSISIIFPVKNEGENVRSTLESLFSIETNYAFETIVVDDGSTDGCCNFLETYQNKARVKLVQTKGIGAANARNLGAAKASGEYLIFCDAHLQFENWWIDRLLEPLVSGKSDAVTPGIADMENPQAIGYGQTLSPKLETGWNLKQNNLFETAVLPGGCFVISRKVFNDVGGFEIGFKTWGHEDVELSIKLWLFGYRCHVLPDVTILHLFRRIHPYKVRSDDVYYNLIRMAFSHFNDVRIQKCKMFITNSKAKIIESQVLQDGVIKQRESYFQKRKYNDDWYFKKFHIDF</sequence>
<dbReference type="InterPro" id="IPR001173">
    <property type="entry name" value="Glyco_trans_2-like"/>
</dbReference>
<dbReference type="SUPFAM" id="SSF53448">
    <property type="entry name" value="Nucleotide-diphospho-sugar transferases"/>
    <property type="match status" value="1"/>
</dbReference>
<organism evidence="3 4">
    <name type="scientific">Metabacillus elymi</name>
    <dbReference type="NCBI Taxonomy" id="2745198"/>
    <lineage>
        <taxon>Bacteria</taxon>
        <taxon>Bacillati</taxon>
        <taxon>Bacillota</taxon>
        <taxon>Bacilli</taxon>
        <taxon>Bacillales</taxon>
        <taxon>Bacillaceae</taxon>
        <taxon>Metabacillus</taxon>
    </lineage>
</organism>
<keyword evidence="1" id="KW-1015">Disulfide bond</keyword>